<gene>
    <name evidence="3" type="ORF">RDB_LOCUS78660</name>
</gene>
<feature type="compositionally biased region" description="Low complexity" evidence="1">
    <location>
        <begin position="393"/>
        <end position="412"/>
    </location>
</feature>
<dbReference type="AlphaFoldDB" id="A0A8H2XVA8"/>
<evidence type="ECO:0000256" key="1">
    <source>
        <dbReference type="SAM" id="MobiDB-lite"/>
    </source>
</evidence>
<feature type="region of interest" description="Disordered" evidence="1">
    <location>
        <begin position="393"/>
        <end position="431"/>
    </location>
</feature>
<sequence>MFARVLYLSALISLVAAHGTITAVTGANGITGAGMGIDPATPRDGTRAKPFQQDTSVIRDREIASGKVGPCGRTSQKGAIDMAAEMEAMFARVLYLSALISLVAAHGTITAVTGANGITGAGMGIDPATPRDGTRAKPFQQDTSVIRDREIASGKVGPCGRTSQKGAIDMAAEMEAASSAGIPSATASGEIQMTLHQVNQDGAGPYTCDISADGGNSFQAAKVTKNVPGAFLGLSTATAEDFPLNVQMPAGMQCAGGPNGDACVVRCRNATPAGPFGSCAVVTNAEPAGGAKNSNAAAAPSKSTTGKKQTRSRALPGPDAFADEDAKDAELEEKLISGINKGEKKRVVRSRIMPAGMQCAGGPNGDACVVRCRNATPAGPFGSCAVVTNAEPAGGAKNSTAAAAPSKSTTGKKQTRSRALPGPDAFADEDAKDAELEEKLISGINKRDKKRVVRSRIVGGLSGYWI</sequence>
<evidence type="ECO:0000313" key="4">
    <source>
        <dbReference type="Proteomes" id="UP000663841"/>
    </source>
</evidence>
<reference evidence="3" key="1">
    <citation type="submission" date="2021-01" db="EMBL/GenBank/DDBJ databases">
        <authorList>
            <person name="Kaushik A."/>
        </authorList>
    </citation>
    <scope>NUCLEOTIDE SEQUENCE</scope>
    <source>
        <strain evidence="3">AG3-T5</strain>
    </source>
</reference>
<dbReference type="EMBL" id="CAJMWW010000087">
    <property type="protein sequence ID" value="CAE6436094.1"/>
    <property type="molecule type" value="Genomic_DNA"/>
</dbReference>
<feature type="chain" id="PRO_5034004886" description="GEgh 16 protein" evidence="2">
    <location>
        <begin position="18"/>
        <end position="466"/>
    </location>
</feature>
<comment type="caution">
    <text evidence="3">The sequence shown here is derived from an EMBL/GenBank/DDBJ whole genome shotgun (WGS) entry which is preliminary data.</text>
</comment>
<feature type="region of interest" description="Disordered" evidence="1">
    <location>
        <begin position="290"/>
        <end position="321"/>
    </location>
</feature>
<dbReference type="Proteomes" id="UP000663841">
    <property type="component" value="Unassembled WGS sequence"/>
</dbReference>
<accession>A0A8H2XVA8</accession>
<keyword evidence="2" id="KW-0732">Signal</keyword>
<name>A0A8H2XVA8_9AGAM</name>
<proteinExistence type="predicted"/>
<dbReference type="PANTHER" id="PTHR34618:SF1">
    <property type="entry name" value="SECRETED PROTEIN"/>
    <property type="match status" value="1"/>
</dbReference>
<dbReference type="PANTHER" id="PTHR34618">
    <property type="entry name" value="SURFACE PROTEIN MAS1, PUTATIVE-RELATED"/>
    <property type="match status" value="1"/>
</dbReference>
<feature type="compositionally biased region" description="Low complexity" evidence="1">
    <location>
        <begin position="290"/>
        <end position="302"/>
    </location>
</feature>
<organism evidence="3 4">
    <name type="scientific">Rhizoctonia solani</name>
    <dbReference type="NCBI Taxonomy" id="456999"/>
    <lineage>
        <taxon>Eukaryota</taxon>
        <taxon>Fungi</taxon>
        <taxon>Dikarya</taxon>
        <taxon>Basidiomycota</taxon>
        <taxon>Agaricomycotina</taxon>
        <taxon>Agaricomycetes</taxon>
        <taxon>Cantharellales</taxon>
        <taxon>Ceratobasidiaceae</taxon>
        <taxon>Rhizoctonia</taxon>
    </lineage>
</organism>
<evidence type="ECO:0000256" key="2">
    <source>
        <dbReference type="SAM" id="SignalP"/>
    </source>
</evidence>
<protein>
    <recommendedName>
        <fullName evidence="5">GEgh 16 protein</fullName>
    </recommendedName>
</protein>
<evidence type="ECO:0000313" key="3">
    <source>
        <dbReference type="EMBL" id="CAE6436094.1"/>
    </source>
</evidence>
<feature type="signal peptide" evidence="2">
    <location>
        <begin position="1"/>
        <end position="17"/>
    </location>
</feature>
<dbReference type="Pfam" id="PF11327">
    <property type="entry name" value="Egh16-like"/>
    <property type="match status" value="3"/>
</dbReference>
<evidence type="ECO:0008006" key="5">
    <source>
        <dbReference type="Google" id="ProtNLM"/>
    </source>
</evidence>
<dbReference type="InterPro" id="IPR021476">
    <property type="entry name" value="Egh16-like"/>
</dbReference>